<gene>
    <name evidence="1" type="ORF">EV186_109151</name>
</gene>
<reference evidence="1 2" key="1">
    <citation type="submission" date="2019-03" db="EMBL/GenBank/DDBJ databases">
        <title>Genomic Encyclopedia of Type Strains, Phase IV (KMG-IV): sequencing the most valuable type-strain genomes for metagenomic binning, comparative biology and taxonomic classification.</title>
        <authorList>
            <person name="Goeker M."/>
        </authorList>
    </citation>
    <scope>NUCLEOTIDE SEQUENCE [LARGE SCALE GENOMIC DNA]</scope>
    <source>
        <strain evidence="1 2">DSM 45361</strain>
    </source>
</reference>
<proteinExistence type="predicted"/>
<dbReference type="RefSeq" id="WP_133853936.1">
    <property type="nucleotide sequence ID" value="NZ_SNXZ01000009.1"/>
</dbReference>
<sequence>MEDVGEIGRLLFGRPCRLRVALWIHGRGNQRFYQSEPPDEVIPQSAAGTELRRFVHLGMLTEHRETGSRRVYYERTSSPLWSIIVAAARVIGPNQI</sequence>
<protein>
    <recommendedName>
        <fullName evidence="3">ArsR family transcriptional regulator</fullName>
    </recommendedName>
</protein>
<comment type="caution">
    <text evidence="1">The sequence shown here is derived from an EMBL/GenBank/DDBJ whole genome shotgun (WGS) entry which is preliminary data.</text>
</comment>
<accession>A0A4R6RVV8</accession>
<evidence type="ECO:0008006" key="3">
    <source>
        <dbReference type="Google" id="ProtNLM"/>
    </source>
</evidence>
<evidence type="ECO:0000313" key="1">
    <source>
        <dbReference type="EMBL" id="TDP91159.1"/>
    </source>
</evidence>
<keyword evidence="2" id="KW-1185">Reference proteome</keyword>
<dbReference type="Proteomes" id="UP000295444">
    <property type="component" value="Unassembled WGS sequence"/>
</dbReference>
<organism evidence="1 2">
    <name type="scientific">Labedaea rhizosphaerae</name>
    <dbReference type="NCBI Taxonomy" id="598644"/>
    <lineage>
        <taxon>Bacteria</taxon>
        <taxon>Bacillati</taxon>
        <taxon>Actinomycetota</taxon>
        <taxon>Actinomycetes</taxon>
        <taxon>Pseudonocardiales</taxon>
        <taxon>Pseudonocardiaceae</taxon>
        <taxon>Labedaea</taxon>
    </lineage>
</organism>
<dbReference type="AlphaFoldDB" id="A0A4R6RVV8"/>
<dbReference type="OrthoDB" id="3693561at2"/>
<name>A0A4R6RVV8_LABRH</name>
<dbReference type="EMBL" id="SNXZ01000009">
    <property type="protein sequence ID" value="TDP91159.1"/>
    <property type="molecule type" value="Genomic_DNA"/>
</dbReference>
<evidence type="ECO:0000313" key="2">
    <source>
        <dbReference type="Proteomes" id="UP000295444"/>
    </source>
</evidence>